<evidence type="ECO:0000313" key="2">
    <source>
        <dbReference type="Proteomes" id="UP000263642"/>
    </source>
</evidence>
<accession>A0A3D3R926</accession>
<dbReference type="EMBL" id="DQAY01000104">
    <property type="protein sequence ID" value="HCO24588.1"/>
    <property type="molecule type" value="Genomic_DNA"/>
</dbReference>
<dbReference type="AlphaFoldDB" id="A0A3D3R926"/>
<name>A0A3D3R926_9PLAN</name>
<gene>
    <name evidence="1" type="ORF">DIT97_16740</name>
</gene>
<protein>
    <submittedName>
        <fullName evidence="1">Uncharacterized protein</fullName>
    </submittedName>
</protein>
<dbReference type="Proteomes" id="UP000263642">
    <property type="component" value="Unassembled WGS sequence"/>
</dbReference>
<comment type="caution">
    <text evidence="1">The sequence shown here is derived from an EMBL/GenBank/DDBJ whole genome shotgun (WGS) entry which is preliminary data.</text>
</comment>
<sequence length="91" mass="10290">MYYAGICSFCEQGTLGIRICSSEKHALILCDECDAVWKSTDLEQKPSFPKQPDLPCPFCSGNLMRSPAHWASFREIYQRGWVAIVKGQTKD</sequence>
<evidence type="ECO:0000313" key="1">
    <source>
        <dbReference type="EMBL" id="HCO24588.1"/>
    </source>
</evidence>
<proteinExistence type="predicted"/>
<organism evidence="1 2">
    <name type="scientific">Gimesia maris</name>
    <dbReference type="NCBI Taxonomy" id="122"/>
    <lineage>
        <taxon>Bacteria</taxon>
        <taxon>Pseudomonadati</taxon>
        <taxon>Planctomycetota</taxon>
        <taxon>Planctomycetia</taxon>
        <taxon>Planctomycetales</taxon>
        <taxon>Planctomycetaceae</taxon>
        <taxon>Gimesia</taxon>
    </lineage>
</organism>
<reference evidence="1 2" key="1">
    <citation type="journal article" date="2018" name="Nat. Biotechnol.">
        <title>A standardized bacterial taxonomy based on genome phylogeny substantially revises the tree of life.</title>
        <authorList>
            <person name="Parks D.H."/>
            <person name="Chuvochina M."/>
            <person name="Waite D.W."/>
            <person name="Rinke C."/>
            <person name="Skarshewski A."/>
            <person name="Chaumeil P.A."/>
            <person name="Hugenholtz P."/>
        </authorList>
    </citation>
    <scope>NUCLEOTIDE SEQUENCE [LARGE SCALE GENOMIC DNA]</scope>
    <source>
        <strain evidence="1">UBA9375</strain>
    </source>
</reference>